<protein>
    <submittedName>
        <fullName evidence="2">Uncharacterized protein</fullName>
    </submittedName>
</protein>
<feature type="compositionally biased region" description="Basic and acidic residues" evidence="1">
    <location>
        <begin position="52"/>
        <end position="65"/>
    </location>
</feature>
<accession>A0A835PC10</accession>
<proteinExistence type="predicted"/>
<evidence type="ECO:0000313" key="2">
    <source>
        <dbReference type="EMBL" id="KAG0450891.1"/>
    </source>
</evidence>
<dbReference type="EMBL" id="JADCNM010000083">
    <property type="protein sequence ID" value="KAG0450987.1"/>
    <property type="molecule type" value="Genomic_DNA"/>
</dbReference>
<comment type="caution">
    <text evidence="2">The sequence shown here is derived from an EMBL/GenBank/DDBJ whole genome shotgun (WGS) entry which is preliminary data.</text>
</comment>
<dbReference type="Proteomes" id="UP000639772">
    <property type="component" value="Unassembled WGS sequence"/>
</dbReference>
<keyword evidence="4" id="KW-1185">Reference proteome</keyword>
<dbReference type="AlphaFoldDB" id="A0A835PC10"/>
<dbReference type="EMBL" id="JADCNL010000082">
    <property type="protein sequence ID" value="KAG0450891.1"/>
    <property type="molecule type" value="Genomic_DNA"/>
</dbReference>
<reference evidence="4 5" key="1">
    <citation type="journal article" date="2020" name="Nat. Food">
        <title>A phased Vanilla planifolia genome enables genetic improvement of flavour and production.</title>
        <authorList>
            <person name="Hasing T."/>
            <person name="Tang H."/>
            <person name="Brym M."/>
            <person name="Khazi F."/>
            <person name="Huang T."/>
            <person name="Chambers A.H."/>
        </authorList>
    </citation>
    <scope>NUCLEOTIDE SEQUENCE [LARGE SCALE GENOMIC DNA]</scope>
    <source>
        <tissue evidence="2">Leaf</tissue>
    </source>
</reference>
<sequence>MQRCKQGFQWTRGLVPRRLQEGAARELHGMKVLSCFGPTSCLVGSAVQGKTGEGRPAEENRKMVVESDDYPSSGANNRHDPTEP</sequence>
<evidence type="ECO:0000256" key="1">
    <source>
        <dbReference type="SAM" id="MobiDB-lite"/>
    </source>
</evidence>
<gene>
    <name evidence="3" type="ORF">HPP92_026458</name>
    <name evidence="2" type="ORF">HPP92_026680</name>
</gene>
<evidence type="ECO:0000313" key="3">
    <source>
        <dbReference type="EMBL" id="KAG0450987.1"/>
    </source>
</evidence>
<evidence type="ECO:0000313" key="5">
    <source>
        <dbReference type="Proteomes" id="UP000639772"/>
    </source>
</evidence>
<evidence type="ECO:0000313" key="4">
    <source>
        <dbReference type="Proteomes" id="UP000636800"/>
    </source>
</evidence>
<name>A0A835PC10_VANPL</name>
<feature type="region of interest" description="Disordered" evidence="1">
    <location>
        <begin position="46"/>
        <end position="84"/>
    </location>
</feature>
<dbReference type="Proteomes" id="UP000636800">
    <property type="component" value="Unassembled WGS sequence"/>
</dbReference>
<dbReference type="OrthoDB" id="693939at2759"/>
<organism evidence="2 4">
    <name type="scientific">Vanilla planifolia</name>
    <name type="common">Vanilla</name>
    <dbReference type="NCBI Taxonomy" id="51239"/>
    <lineage>
        <taxon>Eukaryota</taxon>
        <taxon>Viridiplantae</taxon>
        <taxon>Streptophyta</taxon>
        <taxon>Embryophyta</taxon>
        <taxon>Tracheophyta</taxon>
        <taxon>Spermatophyta</taxon>
        <taxon>Magnoliopsida</taxon>
        <taxon>Liliopsida</taxon>
        <taxon>Asparagales</taxon>
        <taxon>Orchidaceae</taxon>
        <taxon>Vanilloideae</taxon>
        <taxon>Vanilleae</taxon>
        <taxon>Vanilla</taxon>
    </lineage>
</organism>